<dbReference type="Proteomes" id="UP000184357">
    <property type="component" value="Unassembled WGS sequence"/>
</dbReference>
<reference evidence="2 3" key="1">
    <citation type="submission" date="2016-11" db="EMBL/GenBank/DDBJ databases">
        <authorList>
            <person name="Jaros S."/>
            <person name="Januszkiewicz K."/>
            <person name="Wedrychowicz H."/>
        </authorList>
    </citation>
    <scope>NUCLEOTIDE SEQUENCE [LARGE SCALE GENOMIC DNA]</scope>
    <source>
        <strain evidence="2 3">DSM 9297</strain>
    </source>
</reference>
<dbReference type="InterPro" id="IPR003390">
    <property type="entry name" value="DNA_integrity_scan_DisA_N"/>
</dbReference>
<feature type="domain" description="DAC" evidence="1">
    <location>
        <begin position="14"/>
        <end position="177"/>
    </location>
</feature>
<gene>
    <name evidence="2" type="ORF">SAMN05443636_1705</name>
</gene>
<sequence>MTGRDPLRVEYTTVTELTDFITYAIESISLGFDRWGQEYVRGPGLYFVVVTGVHSGQYADPLGENMWPTETCRVVTDDLDRFVEAAQTVGLRRDGAVIISTDGTVQEQMVRIKSQSDTGADATSRTVKYADWMGTKHLSAIEVSVREEVVAAITLSEENGRMSIFKDGDYDDYQRDELGGTWRPTD</sequence>
<dbReference type="PROSITE" id="PS51794">
    <property type="entry name" value="DAC"/>
    <property type="match status" value="1"/>
</dbReference>
<organism evidence="2 3">
    <name type="scientific">Halobaculum gomorrense</name>
    <dbReference type="NCBI Taxonomy" id="43928"/>
    <lineage>
        <taxon>Archaea</taxon>
        <taxon>Methanobacteriati</taxon>
        <taxon>Methanobacteriota</taxon>
        <taxon>Stenosarchaea group</taxon>
        <taxon>Halobacteria</taxon>
        <taxon>Halobacteriales</taxon>
        <taxon>Haloferacaceae</taxon>
        <taxon>Halobaculum</taxon>
    </lineage>
</organism>
<name>A0A1M5PQV6_9EURY</name>
<dbReference type="SUPFAM" id="SSF143597">
    <property type="entry name" value="YojJ-like"/>
    <property type="match status" value="1"/>
</dbReference>
<dbReference type="InterPro" id="IPR036888">
    <property type="entry name" value="DNA_integrity_DisA_N_sf"/>
</dbReference>
<evidence type="ECO:0000313" key="2">
    <source>
        <dbReference type="EMBL" id="SHH03949.1"/>
    </source>
</evidence>
<protein>
    <submittedName>
        <fullName evidence="2">DisA checkpoint controller nucleotide-binding</fullName>
    </submittedName>
</protein>
<evidence type="ECO:0000313" key="3">
    <source>
        <dbReference type="Proteomes" id="UP000184357"/>
    </source>
</evidence>
<dbReference type="EMBL" id="FQWV01000003">
    <property type="protein sequence ID" value="SHH03949.1"/>
    <property type="molecule type" value="Genomic_DNA"/>
</dbReference>
<proteinExistence type="predicted"/>
<dbReference type="Pfam" id="PF02457">
    <property type="entry name" value="DAC"/>
    <property type="match status" value="1"/>
</dbReference>
<dbReference type="AlphaFoldDB" id="A0A1M5PQV6"/>
<dbReference type="OrthoDB" id="205384at2157"/>
<evidence type="ECO:0000259" key="1">
    <source>
        <dbReference type="PROSITE" id="PS51794"/>
    </source>
</evidence>
<dbReference type="STRING" id="43928.SAMN05443636_1705"/>
<accession>A0A1M5PQV6</accession>
<keyword evidence="3" id="KW-1185">Reference proteome</keyword>
<dbReference type="Gene3D" id="3.40.1700.10">
    <property type="entry name" value="DNA integrity scanning protein, DisA, N-terminal domain"/>
    <property type="match status" value="1"/>
</dbReference>